<keyword evidence="5" id="KW-0547">Nucleotide-binding</keyword>
<keyword evidence="8 10" id="KW-0472">Membrane</keyword>
<keyword evidence="6 12" id="KW-0067">ATP-binding</keyword>
<reference evidence="13" key="1">
    <citation type="submission" date="2023-07" db="EMBL/GenBank/DDBJ databases">
        <title>Conexibacter stalactiti sp. nov., isolated from stalactites in a lava cave and emended description of the genus Conexibacter.</title>
        <authorList>
            <person name="Lee S.D."/>
        </authorList>
    </citation>
    <scope>NUCLEOTIDE SEQUENCE [LARGE SCALE GENOMIC DNA]</scope>
    <source>
        <strain evidence="13">KCTC 39840</strain>
    </source>
</reference>
<dbReference type="PANTHER" id="PTHR45772">
    <property type="entry name" value="CONSERVED COMPONENT OF ABC TRANSPORTER FOR NATURAL AMINO ACIDS-RELATED"/>
    <property type="match status" value="1"/>
</dbReference>
<feature type="transmembrane region" description="Helical" evidence="10">
    <location>
        <begin position="267"/>
        <end position="284"/>
    </location>
</feature>
<dbReference type="EMBL" id="JAWSTH010000051">
    <property type="protein sequence ID" value="MDW5596274.1"/>
    <property type="molecule type" value="Genomic_DNA"/>
</dbReference>
<evidence type="ECO:0000313" key="13">
    <source>
        <dbReference type="Proteomes" id="UP001284601"/>
    </source>
</evidence>
<name>A0ABU4HSV1_9ACTN</name>
<comment type="caution">
    <text evidence="12">The sequence shown here is derived from an EMBL/GenBank/DDBJ whole genome shotgun (WGS) entry which is preliminary data.</text>
</comment>
<sequence>MGAFVVVGWYQSSNFVDLLMLAAIWAIAAVGLGLLMGMAGQVSLCQASFMLVGAYAYGVLTREHGVPTEVALVAAGLASALLAVLLSPVLRIRGFMLALATMALSLLITRAFGTGSWLPGGNVGLGSIPPLSLGPLTLETEVQYLVLCVVVLAASVVALRRVFGAGPTRRAIQLIHHDEALLSAFGRDGFALKRSIFWVAAALAGVAGAIYAGSVSFVAPNDFGLADSFALALAVVIGGATRISGAIVGAVIYELSFTTLGPELADYRYVLLGVIVIVVVHLFPEGVLPTRADLGSLVPQRWAGARPRRERASDRPSPALVEPDDSEPLGVRIEHVTKAYGALRAVDGLDVAIRPGALVALVGPNGAGKTTLLDLIAGEQAASSGRLWLGDRDVTTLAASARARLGVARTYQRIRLVPSLSLRDNVAVGVDKLVLEDRLPRLAERQRAAHADAALAAVGLAGRGEEPISTLTFGERRLVEVARVLASRPRLVLLDEPASGLSVAEAEHFATLVRRMHAGGCTVVLVEHDLAFVRALAEEVVALDGGRLLAHGPTAEVLATPAFQEAYVGVAA</sequence>
<feature type="domain" description="ABC transporter" evidence="11">
    <location>
        <begin position="331"/>
        <end position="570"/>
    </location>
</feature>
<dbReference type="Pfam" id="PF00005">
    <property type="entry name" value="ABC_tran"/>
    <property type="match status" value="1"/>
</dbReference>
<feature type="transmembrane region" description="Helical" evidence="10">
    <location>
        <begin position="66"/>
        <end position="87"/>
    </location>
</feature>
<evidence type="ECO:0000256" key="6">
    <source>
        <dbReference type="ARBA" id="ARBA00022840"/>
    </source>
</evidence>
<keyword evidence="3" id="KW-1003">Cell membrane</keyword>
<comment type="subcellular location">
    <subcellularLocation>
        <location evidence="1">Cell membrane</location>
        <topology evidence="1">Multi-pass membrane protein</topology>
    </subcellularLocation>
</comment>
<feature type="transmembrane region" description="Helical" evidence="10">
    <location>
        <begin position="42"/>
        <end position="60"/>
    </location>
</feature>
<keyword evidence="4 10" id="KW-0812">Transmembrane</keyword>
<evidence type="ECO:0000313" key="12">
    <source>
        <dbReference type="EMBL" id="MDW5596274.1"/>
    </source>
</evidence>
<dbReference type="InterPro" id="IPR003439">
    <property type="entry name" value="ABC_transporter-like_ATP-bd"/>
</dbReference>
<evidence type="ECO:0000256" key="3">
    <source>
        <dbReference type="ARBA" id="ARBA00022475"/>
    </source>
</evidence>
<evidence type="ECO:0000256" key="10">
    <source>
        <dbReference type="SAM" id="Phobius"/>
    </source>
</evidence>
<dbReference type="CDD" id="cd06581">
    <property type="entry name" value="TM_PBP1_LivM_like"/>
    <property type="match status" value="1"/>
</dbReference>
<dbReference type="Gene3D" id="3.40.50.300">
    <property type="entry name" value="P-loop containing nucleotide triphosphate hydrolases"/>
    <property type="match status" value="1"/>
</dbReference>
<keyword evidence="13" id="KW-1185">Reference proteome</keyword>
<dbReference type="InterPro" id="IPR001851">
    <property type="entry name" value="ABC_transp_permease"/>
</dbReference>
<feature type="transmembrane region" description="Helical" evidence="10">
    <location>
        <begin position="15"/>
        <end position="35"/>
    </location>
</feature>
<protein>
    <submittedName>
        <fullName evidence="12">ATP-binding cassette domain-containing protein</fullName>
    </submittedName>
</protein>
<feature type="transmembrane region" description="Helical" evidence="10">
    <location>
        <begin position="231"/>
        <end position="255"/>
    </location>
</feature>
<keyword evidence="7 10" id="KW-1133">Transmembrane helix</keyword>
<evidence type="ECO:0000256" key="7">
    <source>
        <dbReference type="ARBA" id="ARBA00022989"/>
    </source>
</evidence>
<gene>
    <name evidence="12" type="ORF">R7226_18135</name>
</gene>
<proteinExistence type="predicted"/>
<evidence type="ECO:0000259" key="11">
    <source>
        <dbReference type="PROSITE" id="PS50893"/>
    </source>
</evidence>
<dbReference type="GO" id="GO:0005524">
    <property type="term" value="F:ATP binding"/>
    <property type="evidence" value="ECO:0007669"/>
    <property type="project" value="UniProtKB-KW"/>
</dbReference>
<evidence type="ECO:0000256" key="2">
    <source>
        <dbReference type="ARBA" id="ARBA00022448"/>
    </source>
</evidence>
<dbReference type="InterPro" id="IPR027417">
    <property type="entry name" value="P-loop_NTPase"/>
</dbReference>
<dbReference type="InterPro" id="IPR051120">
    <property type="entry name" value="ABC_AA/LPS_Transport"/>
</dbReference>
<feature type="transmembrane region" description="Helical" evidence="10">
    <location>
        <begin position="94"/>
        <end position="113"/>
    </location>
</feature>
<evidence type="ECO:0000256" key="5">
    <source>
        <dbReference type="ARBA" id="ARBA00022741"/>
    </source>
</evidence>
<feature type="region of interest" description="Disordered" evidence="9">
    <location>
        <begin position="305"/>
        <end position="325"/>
    </location>
</feature>
<dbReference type="InterPro" id="IPR003593">
    <property type="entry name" value="AAA+_ATPase"/>
</dbReference>
<feature type="transmembrane region" description="Helical" evidence="10">
    <location>
        <begin position="196"/>
        <end position="219"/>
    </location>
</feature>
<evidence type="ECO:0000256" key="1">
    <source>
        <dbReference type="ARBA" id="ARBA00004651"/>
    </source>
</evidence>
<reference evidence="12 13" key="2">
    <citation type="submission" date="2023-10" db="EMBL/GenBank/DDBJ databases">
        <authorList>
            <person name="Han X.F."/>
        </authorList>
    </citation>
    <scope>NUCLEOTIDE SEQUENCE [LARGE SCALE GENOMIC DNA]</scope>
    <source>
        <strain evidence="12 13">KCTC 39840</strain>
    </source>
</reference>
<dbReference type="InterPro" id="IPR043428">
    <property type="entry name" value="LivM-like"/>
</dbReference>
<organism evidence="12 13">
    <name type="scientific">Conexibacter stalactiti</name>
    <dbReference type="NCBI Taxonomy" id="1940611"/>
    <lineage>
        <taxon>Bacteria</taxon>
        <taxon>Bacillati</taxon>
        <taxon>Actinomycetota</taxon>
        <taxon>Thermoleophilia</taxon>
        <taxon>Solirubrobacterales</taxon>
        <taxon>Conexibacteraceae</taxon>
        <taxon>Conexibacter</taxon>
    </lineage>
</organism>
<feature type="transmembrane region" description="Helical" evidence="10">
    <location>
        <begin position="142"/>
        <end position="163"/>
    </location>
</feature>
<dbReference type="Pfam" id="PF02653">
    <property type="entry name" value="BPD_transp_2"/>
    <property type="match status" value="1"/>
</dbReference>
<accession>A0ABU4HSV1</accession>
<evidence type="ECO:0000256" key="8">
    <source>
        <dbReference type="ARBA" id="ARBA00023136"/>
    </source>
</evidence>
<evidence type="ECO:0000256" key="9">
    <source>
        <dbReference type="SAM" id="MobiDB-lite"/>
    </source>
</evidence>
<dbReference type="SMART" id="SM00382">
    <property type="entry name" value="AAA"/>
    <property type="match status" value="1"/>
</dbReference>
<dbReference type="PANTHER" id="PTHR45772:SF9">
    <property type="entry name" value="CONSERVED COMPONENT OF ABC TRANSPORTER FOR NATURAL AMINO ACIDS"/>
    <property type="match status" value="1"/>
</dbReference>
<keyword evidence="2" id="KW-0813">Transport</keyword>
<dbReference type="Proteomes" id="UP001284601">
    <property type="component" value="Unassembled WGS sequence"/>
</dbReference>
<dbReference type="RefSeq" id="WP_318598657.1">
    <property type="nucleotide sequence ID" value="NZ_JAWSTH010000051.1"/>
</dbReference>
<dbReference type="SUPFAM" id="SSF52540">
    <property type="entry name" value="P-loop containing nucleoside triphosphate hydrolases"/>
    <property type="match status" value="1"/>
</dbReference>
<evidence type="ECO:0000256" key="4">
    <source>
        <dbReference type="ARBA" id="ARBA00022692"/>
    </source>
</evidence>
<dbReference type="PROSITE" id="PS50893">
    <property type="entry name" value="ABC_TRANSPORTER_2"/>
    <property type="match status" value="1"/>
</dbReference>